<keyword evidence="3" id="KW-0378">Hydrolase</keyword>
<dbReference type="EMBL" id="CP063458">
    <property type="protein sequence ID" value="QOV91837.1"/>
    <property type="molecule type" value="Genomic_DNA"/>
</dbReference>
<dbReference type="SUPFAM" id="SSF50156">
    <property type="entry name" value="PDZ domain-like"/>
    <property type="match status" value="2"/>
</dbReference>
<feature type="domain" description="PDZ" evidence="6">
    <location>
        <begin position="415"/>
        <end position="511"/>
    </location>
</feature>
<feature type="domain" description="PDZ" evidence="6">
    <location>
        <begin position="308"/>
        <end position="392"/>
    </location>
</feature>
<proteinExistence type="inferred from homology"/>
<dbReference type="Pfam" id="PF13365">
    <property type="entry name" value="Trypsin_2"/>
    <property type="match status" value="1"/>
</dbReference>
<reference evidence="7 8" key="1">
    <citation type="submission" date="2020-10" db="EMBL/GenBank/DDBJ databases">
        <title>Wide distribution of Phycisphaera-like planctomycetes from WD2101 soil group in peatlands and genome analysis of the first cultivated representative.</title>
        <authorList>
            <person name="Dedysh S.N."/>
            <person name="Beletsky A.V."/>
            <person name="Ivanova A."/>
            <person name="Kulichevskaya I.S."/>
            <person name="Suzina N.E."/>
            <person name="Philippov D.A."/>
            <person name="Rakitin A.L."/>
            <person name="Mardanov A.V."/>
            <person name="Ravin N.V."/>
        </authorList>
    </citation>
    <scope>NUCLEOTIDE SEQUENCE [LARGE SCALE GENOMIC DNA]</scope>
    <source>
        <strain evidence="7 8">M1803</strain>
    </source>
</reference>
<name>A0A7M2X256_9BACT</name>
<protein>
    <submittedName>
        <fullName evidence="7">PDZ domain-containing protein</fullName>
    </submittedName>
</protein>
<dbReference type="PROSITE" id="PS50106">
    <property type="entry name" value="PDZ"/>
    <property type="match status" value="2"/>
</dbReference>
<dbReference type="Proteomes" id="UP000593765">
    <property type="component" value="Chromosome"/>
</dbReference>
<evidence type="ECO:0000313" key="7">
    <source>
        <dbReference type="EMBL" id="QOV91837.1"/>
    </source>
</evidence>
<feature type="chain" id="PRO_5034255879" evidence="5">
    <location>
        <begin position="22"/>
        <end position="523"/>
    </location>
</feature>
<keyword evidence="5" id="KW-0732">Signal</keyword>
<dbReference type="InterPro" id="IPR001940">
    <property type="entry name" value="Peptidase_S1C"/>
</dbReference>
<dbReference type="PANTHER" id="PTHR22939">
    <property type="entry name" value="SERINE PROTEASE FAMILY S1C HTRA-RELATED"/>
    <property type="match status" value="1"/>
</dbReference>
<evidence type="ECO:0000256" key="5">
    <source>
        <dbReference type="SAM" id="SignalP"/>
    </source>
</evidence>
<evidence type="ECO:0000259" key="6">
    <source>
        <dbReference type="PROSITE" id="PS50106"/>
    </source>
</evidence>
<keyword evidence="2" id="KW-0645">Protease</keyword>
<dbReference type="Gene3D" id="2.30.42.10">
    <property type="match status" value="2"/>
</dbReference>
<dbReference type="RefSeq" id="WP_206295154.1">
    <property type="nucleotide sequence ID" value="NZ_CP063458.1"/>
</dbReference>
<comment type="similarity">
    <text evidence="1">Belongs to the peptidase S1C family.</text>
</comment>
<organism evidence="7 8">
    <name type="scientific">Humisphaera borealis</name>
    <dbReference type="NCBI Taxonomy" id="2807512"/>
    <lineage>
        <taxon>Bacteria</taxon>
        <taxon>Pseudomonadati</taxon>
        <taxon>Planctomycetota</taxon>
        <taxon>Phycisphaerae</taxon>
        <taxon>Tepidisphaerales</taxon>
        <taxon>Tepidisphaeraceae</taxon>
        <taxon>Humisphaera</taxon>
    </lineage>
</organism>
<dbReference type="SMART" id="SM00228">
    <property type="entry name" value="PDZ"/>
    <property type="match status" value="2"/>
</dbReference>
<keyword evidence="8" id="KW-1185">Reference proteome</keyword>
<dbReference type="Gene3D" id="2.40.10.120">
    <property type="match status" value="1"/>
</dbReference>
<dbReference type="GO" id="GO:0004252">
    <property type="term" value="F:serine-type endopeptidase activity"/>
    <property type="evidence" value="ECO:0007669"/>
    <property type="project" value="InterPro"/>
</dbReference>
<evidence type="ECO:0000256" key="4">
    <source>
        <dbReference type="SAM" id="MobiDB-lite"/>
    </source>
</evidence>
<dbReference type="KEGG" id="hbs:IPV69_10980"/>
<evidence type="ECO:0000256" key="1">
    <source>
        <dbReference type="ARBA" id="ARBA00010541"/>
    </source>
</evidence>
<dbReference type="PRINTS" id="PR00834">
    <property type="entry name" value="PROTEASES2C"/>
</dbReference>
<evidence type="ECO:0000313" key="8">
    <source>
        <dbReference type="Proteomes" id="UP000593765"/>
    </source>
</evidence>
<accession>A0A7M2X256</accession>
<evidence type="ECO:0000256" key="2">
    <source>
        <dbReference type="ARBA" id="ARBA00022670"/>
    </source>
</evidence>
<dbReference type="AlphaFoldDB" id="A0A7M2X256"/>
<dbReference type="SUPFAM" id="SSF50494">
    <property type="entry name" value="Trypsin-like serine proteases"/>
    <property type="match status" value="1"/>
</dbReference>
<evidence type="ECO:0000256" key="3">
    <source>
        <dbReference type="ARBA" id="ARBA00022801"/>
    </source>
</evidence>
<dbReference type="InterPro" id="IPR001478">
    <property type="entry name" value="PDZ"/>
</dbReference>
<feature type="signal peptide" evidence="5">
    <location>
        <begin position="1"/>
        <end position="21"/>
    </location>
</feature>
<dbReference type="PANTHER" id="PTHR22939:SF129">
    <property type="entry name" value="SERINE PROTEASE HTRA2, MITOCHONDRIAL"/>
    <property type="match status" value="1"/>
</dbReference>
<gene>
    <name evidence="7" type="ORF">IPV69_10980</name>
</gene>
<sequence>MSRLKKPFAFIVVAGVSAAAALVGNALLKDAQYARARDAIESTRSELSGADAGQLSNIFRKVGKVMEPSVVNIIVHRAAKTGPRALPFDNDALRKFFPDRDGDGQPDLPEGFGDGGGFDDVPRDSMGTGSGVIMHVDGGSGFILTNNHVAGGATEMTITLADGRQIKNGKLLGTDAKTDLAVIEIKEPRLIPAKWGDSDVMERGDFVMAFGSPFGYVGSMTHGIVSALNRQAGILADRQGYESFIQVDCPINPGNSGGPLTNLKGEVVGINTAIASRTGSFSGIGFAIPSNQAKYVFEQLKGKGKVVRGWLGVSISDVARDLPKAQSFGFKGDKGVLVEQTFANTPANGKLKPGDIVTELDGKPVSDVQELRNKVAAIAPNATVKMRVYRNGEFTSVDLTIGEQPDDLMAVATKQSDLSPRAEEAKSPAKLGLRFANPNDPTLERFGLSGKNGAVVVQVAPQSPSAKAGIRVGDVITQVGETEVKNGVEAAAALSKQDLSKGVRLYVTSAGGGRFVFIEVDGK</sequence>
<dbReference type="GO" id="GO:0006508">
    <property type="term" value="P:proteolysis"/>
    <property type="evidence" value="ECO:0007669"/>
    <property type="project" value="UniProtKB-KW"/>
</dbReference>
<dbReference type="Pfam" id="PF13180">
    <property type="entry name" value="PDZ_2"/>
    <property type="match status" value="2"/>
</dbReference>
<dbReference type="InterPro" id="IPR036034">
    <property type="entry name" value="PDZ_sf"/>
</dbReference>
<dbReference type="InterPro" id="IPR009003">
    <property type="entry name" value="Peptidase_S1_PA"/>
</dbReference>
<feature type="region of interest" description="Disordered" evidence="4">
    <location>
        <begin position="96"/>
        <end position="124"/>
    </location>
</feature>